<accession>A0A915Z9H5</accession>
<gene>
    <name evidence="1" type="ORF">CHRIB12_LOCUS10905</name>
</gene>
<organism evidence="1 2">
    <name type="scientific">Rhizophagus irregularis</name>
    <dbReference type="NCBI Taxonomy" id="588596"/>
    <lineage>
        <taxon>Eukaryota</taxon>
        <taxon>Fungi</taxon>
        <taxon>Fungi incertae sedis</taxon>
        <taxon>Mucoromycota</taxon>
        <taxon>Glomeromycotina</taxon>
        <taxon>Glomeromycetes</taxon>
        <taxon>Glomerales</taxon>
        <taxon>Glomeraceae</taxon>
        <taxon>Rhizophagus</taxon>
    </lineage>
</organism>
<comment type="caution">
    <text evidence="1">The sequence shown here is derived from an EMBL/GenBank/DDBJ whole genome shotgun (WGS) entry which is preliminary data.</text>
</comment>
<sequence length="83" mass="9473">MRQKISTIITIGAGLGGLPLYHTLIKNKDKKEFNIKIFKRESDEQGTIGGCYYRIALKSRDSNRNTFTNSVEYTRNLRCLGTD</sequence>
<dbReference type="AlphaFoldDB" id="A0A915Z9H5"/>
<name>A0A915Z9H5_9GLOM</name>
<reference evidence="1" key="1">
    <citation type="submission" date="2020-05" db="EMBL/GenBank/DDBJ databases">
        <authorList>
            <person name="Rincon C."/>
            <person name="Sanders R I."/>
            <person name="Robbins C."/>
            <person name="Chaturvedi A."/>
        </authorList>
    </citation>
    <scope>NUCLEOTIDE SEQUENCE</scope>
    <source>
        <strain evidence="1">CHB12</strain>
    </source>
</reference>
<dbReference type="Proteomes" id="UP000684084">
    <property type="component" value="Unassembled WGS sequence"/>
</dbReference>
<dbReference type="OrthoDB" id="655030at2759"/>
<evidence type="ECO:0000313" key="1">
    <source>
        <dbReference type="EMBL" id="CAB5366479.1"/>
    </source>
</evidence>
<dbReference type="EMBL" id="CAGKOT010000022">
    <property type="protein sequence ID" value="CAB5366479.1"/>
    <property type="molecule type" value="Genomic_DNA"/>
</dbReference>
<protein>
    <submittedName>
        <fullName evidence="1">Uncharacterized protein</fullName>
    </submittedName>
</protein>
<evidence type="ECO:0000313" key="2">
    <source>
        <dbReference type="Proteomes" id="UP000684084"/>
    </source>
</evidence>
<proteinExistence type="predicted"/>